<dbReference type="PANTHER" id="PTHR14149">
    <property type="entry name" value="RAS GTPASE-ACTIVATING PROTEIN WITH IQ MOTIF"/>
    <property type="match status" value="1"/>
</dbReference>
<dbReference type="CDD" id="cd12206">
    <property type="entry name" value="RasGAP_IQGAP_related"/>
    <property type="match status" value="1"/>
</dbReference>
<dbReference type="RefSeq" id="XP_067547160.1">
    <property type="nucleotide sequence ID" value="XM_067693438.1"/>
</dbReference>
<dbReference type="PROSITE" id="PS50018">
    <property type="entry name" value="RAS_GTPASE_ACTIV_2"/>
    <property type="match status" value="1"/>
</dbReference>
<evidence type="ECO:0000256" key="2">
    <source>
        <dbReference type="SAM" id="MobiDB-lite"/>
    </source>
</evidence>
<evidence type="ECO:0000313" key="5">
    <source>
        <dbReference type="EMBL" id="KAG5418044.1"/>
    </source>
</evidence>
<feature type="region of interest" description="Disordered" evidence="2">
    <location>
        <begin position="56"/>
        <end position="108"/>
    </location>
</feature>
<dbReference type="GO" id="GO:0110085">
    <property type="term" value="C:mitotic actomyosin contractile ring"/>
    <property type="evidence" value="ECO:0007669"/>
    <property type="project" value="TreeGrafter"/>
</dbReference>
<dbReference type="GeneID" id="93653002"/>
<dbReference type="SUPFAM" id="SSF48350">
    <property type="entry name" value="GTPase activation domain, GAP"/>
    <property type="match status" value="1"/>
</dbReference>
<dbReference type="InterPro" id="IPR000593">
    <property type="entry name" value="RasGAP_C"/>
</dbReference>
<dbReference type="SUPFAM" id="SSF143885">
    <property type="entry name" value="RGC domain-like"/>
    <property type="match status" value="1"/>
</dbReference>
<evidence type="ECO:0000259" key="4">
    <source>
        <dbReference type="PROSITE" id="PS50021"/>
    </source>
</evidence>
<dbReference type="SMART" id="SM00033">
    <property type="entry name" value="CH"/>
    <property type="match status" value="1"/>
</dbReference>
<dbReference type="Proteomes" id="UP000669133">
    <property type="component" value="Unassembled WGS sequence"/>
</dbReference>
<evidence type="ECO:0000256" key="1">
    <source>
        <dbReference type="SAM" id="Coils"/>
    </source>
</evidence>
<dbReference type="SUPFAM" id="SSF47576">
    <property type="entry name" value="Calponin-homology domain, CH-domain"/>
    <property type="match status" value="1"/>
</dbReference>
<dbReference type="GO" id="GO:0005516">
    <property type="term" value="F:calmodulin binding"/>
    <property type="evidence" value="ECO:0007669"/>
    <property type="project" value="TreeGrafter"/>
</dbReference>
<dbReference type="PROSITE" id="PS50096">
    <property type="entry name" value="IQ"/>
    <property type="match status" value="3"/>
</dbReference>
<dbReference type="InterPro" id="IPR008936">
    <property type="entry name" value="Rho_GTPase_activation_prot"/>
</dbReference>
<dbReference type="InterPro" id="IPR001715">
    <property type="entry name" value="CH_dom"/>
</dbReference>
<sequence length="1530" mass="176373">MPFYTAAGFQHEKNQILKPTTRQNIYTPSRLKQTNNATDSPDQDLDLLARQLNVSPTNKPVSSVTSLKSKFGSPSATVSSFKLTPKSSTSSNKSSKDHGNEIDDETPTWAKKNYKDILNKSPVRSAPKLQQQQTPGADSKTKRTAFTSPSHNSSTTSPGYEFLCRIEAIRQWMEEVLHESIQQSPVELISYIRNGIYLAKLANVILPTQRNVFMDDKKLQFRHTENINRFFHLLDFLNVPDLFRFELTDLYDAKNVPKVWFCLHALSYILNKSDHSYPPINDLMNKLQFEGDDIIAANKALVSAPLPNFTSADTGSTNEDSRFMNNVLSPTKAKLEKINPNPFIEEKKPDLTPPAKFEIKSRALSFENKKPEPSRTPFSNSSTNPLSDSELHDNNSHIIKLQSLARGANFRYSMFVDKIMLKSYEDDLVRLCSIIRGNISRSKTVHRHRDELRAFTYEIVELQSLIRRKTTLVKKPKIEDDKMVRFQCIIRGKCVREKLEEKKSALQAMKSNVTQLQAIIKMKFVHRRVKVLVLHKEEILPPITELQAICRSKLYRKFSSSRYVEASKIIELQSLIRRDAVIEEINRKHMIVRSTKKKIIELQSIARAGVARSRLCDNVLVTLMNEDDALNSLSAFYRGEKVRRSIRNTKNELAMVKDSSIIPIQTLFRGVLGRFNYEIVLDELYENVESIIEFQAKIRANTVKKRFSQTMPYYERHIDYVIRAQAIIRRSLAQCAYRSLITSTSPSLAVLRQFAHLLSNSDGDFEQELQLSKLKDSIIEKSKNNETLEGRIEHIDLKLSLLHKNKITVEEFSKFKGHNERKVEANEKPTNLNILSKSAKAKVELYSSLFYLLQTKSEYLANLFKSKDYISKNTADYQTLLSNTIQLFPMIEPSINRRSREQYYYMKLSLSVMRNDIARSQTVTDITKSQFTHWTEFVTHFNNHTYQRQHLKLLAGKYIHKILDDDELDFESDPTIIHSNIMPHDHGVSANISPQDAIKIPEVSSRFVHNLMSLRDACSDILKLVESCATRLPVHVRLICREAYMLARANFPRLSEQQHLAVAGICFWKYYFGVIISFPENYGINAKPYLKGQVNLRHLHRSMLQLFSMKPFTNNFLKPLNDYLVSSIDSIQAIMRGIINVEDIDREYNFGDFGDMVCDAPKLTMKANLMIFLEKVTLSNVDIMVHSTDDPLLKVTQKLENLTTSPSDLVALTDLSSITIVLDRNMHEESLTDSKTRVLFTQAKRCMLYIMQVQEGDDLLELLISGIKPIHEQKFREIVNMEKEDSMSSTKMYYKTSLGDLNKMTYHDLKRMCLDSLLKLESMGEVTRKNSFQGLLNQIAVDIKSKTTQRKIRSQQLETLDQTVKKLSDKEQFLRQQLNEYNRHVDSILANSQLKPKDKKIFSIIPVFSKQYFYNRELRKRNRLPEFGSYKFSIKKLKDQKILLNTSPKLLESSKIEITFSCYQVGKFTVEASKNLVVIAGASNVVTLDDLLTLQYERKKTFALFDGDATFDANNFIAFIFKKFYDVREE</sequence>
<dbReference type="Gene3D" id="1.10.418.10">
    <property type="entry name" value="Calponin-like domain"/>
    <property type="match status" value="1"/>
</dbReference>
<reference evidence="5 6" key="1">
    <citation type="submission" date="2020-12" db="EMBL/GenBank/DDBJ databases">
        <title>Effect of drift, selection, and recombination on the evolution of hybrid genomes in Candida yeast pathogens.</title>
        <authorList>
            <person name="Mixao V."/>
            <person name="Ksiezopolska E."/>
            <person name="Saus E."/>
            <person name="Boekhout T."/>
            <person name="Gacser A."/>
            <person name="Gabaldon T."/>
        </authorList>
    </citation>
    <scope>NUCLEOTIDE SEQUENCE [LARGE SCALE GENOMIC DNA]</scope>
    <source>
        <strain evidence="5 6">BP57</strain>
    </source>
</reference>
<accession>A0A8H7ZCL2</accession>
<feature type="compositionally biased region" description="Low complexity" evidence="2">
    <location>
        <begin position="147"/>
        <end position="157"/>
    </location>
</feature>
<dbReference type="GO" id="GO:0005096">
    <property type="term" value="F:GTPase activator activity"/>
    <property type="evidence" value="ECO:0007669"/>
    <property type="project" value="TreeGrafter"/>
</dbReference>
<dbReference type="OrthoDB" id="775356at2759"/>
<feature type="compositionally biased region" description="Basic and acidic residues" evidence="2">
    <location>
        <begin position="362"/>
        <end position="373"/>
    </location>
</feature>
<feature type="region of interest" description="Disordered" evidence="2">
    <location>
        <begin position="362"/>
        <end position="391"/>
    </location>
</feature>
<dbReference type="EMBL" id="JAEOAQ010000006">
    <property type="protein sequence ID" value="KAG5418044.1"/>
    <property type="molecule type" value="Genomic_DNA"/>
</dbReference>
<dbReference type="Pfam" id="PF00616">
    <property type="entry name" value="RasGAP"/>
    <property type="match status" value="1"/>
</dbReference>
<evidence type="ECO:0000313" key="6">
    <source>
        <dbReference type="Proteomes" id="UP000669133"/>
    </source>
</evidence>
<feature type="compositionally biased region" description="Polar residues" evidence="2">
    <location>
        <begin position="376"/>
        <end position="387"/>
    </location>
</feature>
<feature type="coiled-coil region" evidence="1">
    <location>
        <begin position="1357"/>
        <end position="1384"/>
    </location>
</feature>
<evidence type="ECO:0000259" key="3">
    <source>
        <dbReference type="PROSITE" id="PS50018"/>
    </source>
</evidence>
<feature type="compositionally biased region" description="Polar residues" evidence="2">
    <location>
        <begin position="56"/>
        <end position="82"/>
    </location>
</feature>
<comment type="caution">
    <text evidence="5">The sequence shown here is derived from an EMBL/GenBank/DDBJ whole genome shotgun (WGS) entry which is preliminary data.</text>
</comment>
<dbReference type="GO" id="GO:0051015">
    <property type="term" value="F:actin filament binding"/>
    <property type="evidence" value="ECO:0007669"/>
    <property type="project" value="TreeGrafter"/>
</dbReference>
<proteinExistence type="predicted"/>
<feature type="domain" description="Calponin-homology (CH)" evidence="4">
    <location>
        <begin position="163"/>
        <end position="270"/>
    </location>
</feature>
<dbReference type="InterPro" id="IPR036872">
    <property type="entry name" value="CH_dom_sf"/>
</dbReference>
<feature type="domain" description="Ras-GAP" evidence="3">
    <location>
        <begin position="935"/>
        <end position="1108"/>
    </location>
</feature>
<organism evidence="5 6">
    <name type="scientific">Candida metapsilosis</name>
    <dbReference type="NCBI Taxonomy" id="273372"/>
    <lineage>
        <taxon>Eukaryota</taxon>
        <taxon>Fungi</taxon>
        <taxon>Dikarya</taxon>
        <taxon>Ascomycota</taxon>
        <taxon>Saccharomycotina</taxon>
        <taxon>Pichiomycetes</taxon>
        <taxon>Debaryomycetaceae</taxon>
        <taxon>Candida/Lodderomyces clade</taxon>
        <taxon>Candida</taxon>
    </lineage>
</organism>
<dbReference type="Pfam" id="PF00307">
    <property type="entry name" value="CH"/>
    <property type="match status" value="1"/>
</dbReference>
<name>A0A8H7ZCL2_9ASCO</name>
<gene>
    <name evidence="5" type="ORF">I9W82_004373</name>
</gene>
<keyword evidence="6" id="KW-1185">Reference proteome</keyword>
<dbReference type="CDD" id="cd21206">
    <property type="entry name" value="CH_IQGAP"/>
    <property type="match status" value="1"/>
</dbReference>
<keyword evidence="1" id="KW-0175">Coiled coil</keyword>
<dbReference type="Pfam" id="PF03836">
    <property type="entry name" value="RasGAP_C"/>
    <property type="match status" value="1"/>
</dbReference>
<dbReference type="PROSITE" id="PS50021">
    <property type="entry name" value="CH"/>
    <property type="match status" value="1"/>
</dbReference>
<dbReference type="GO" id="GO:1903479">
    <property type="term" value="P:mitotic actomyosin contractile ring assembly actin filament organization"/>
    <property type="evidence" value="ECO:0007669"/>
    <property type="project" value="TreeGrafter"/>
</dbReference>
<feature type="region of interest" description="Disordered" evidence="2">
    <location>
        <begin position="120"/>
        <end position="157"/>
    </location>
</feature>
<dbReference type="PANTHER" id="PTHR14149:SF14">
    <property type="entry name" value="CALPONIN-HOMOLOGY (CH) DOMAIN-CONTAINING PROTEIN"/>
    <property type="match status" value="1"/>
</dbReference>
<protein>
    <submittedName>
        <fullName evidence="5">IQG1</fullName>
    </submittedName>
</protein>
<dbReference type="InterPro" id="IPR001936">
    <property type="entry name" value="RasGAP_dom"/>
</dbReference>
<dbReference type="Gene3D" id="1.10.506.10">
    <property type="entry name" value="GTPase Activation - p120gap, domain 1"/>
    <property type="match status" value="1"/>
</dbReference>